<dbReference type="PIRSF" id="PIRSF004749">
    <property type="entry name" value="Pep_def"/>
    <property type="match status" value="1"/>
</dbReference>
<evidence type="ECO:0000256" key="3">
    <source>
        <dbReference type="ARBA" id="ARBA00022801"/>
    </source>
</evidence>
<dbReference type="RefSeq" id="WP_344309225.1">
    <property type="nucleotide sequence ID" value="NZ_BAAANO010000018.1"/>
</dbReference>
<evidence type="ECO:0000313" key="7">
    <source>
        <dbReference type="EMBL" id="GAA2009130.1"/>
    </source>
</evidence>
<dbReference type="PANTHER" id="PTHR10458:SF2">
    <property type="entry name" value="PEPTIDE DEFORMYLASE, MITOCHONDRIAL"/>
    <property type="match status" value="1"/>
</dbReference>
<evidence type="ECO:0000256" key="1">
    <source>
        <dbReference type="ARBA" id="ARBA00010759"/>
    </source>
</evidence>
<keyword evidence="5 6" id="KW-0408">Iron</keyword>
<dbReference type="SUPFAM" id="SSF56420">
    <property type="entry name" value="Peptide deformylase"/>
    <property type="match status" value="1"/>
</dbReference>
<comment type="similarity">
    <text evidence="1 6">Belongs to the polypeptide deformylase family.</text>
</comment>
<dbReference type="PRINTS" id="PR01576">
    <property type="entry name" value="PDEFORMYLASE"/>
</dbReference>
<dbReference type="PANTHER" id="PTHR10458">
    <property type="entry name" value="PEPTIDE DEFORMYLASE"/>
    <property type="match status" value="1"/>
</dbReference>
<dbReference type="Gene3D" id="3.90.45.10">
    <property type="entry name" value="Peptide deformylase"/>
    <property type="match status" value="1"/>
</dbReference>
<organism evidence="7 8">
    <name type="scientific">Brevibacterium samyangense</name>
    <dbReference type="NCBI Taxonomy" id="366888"/>
    <lineage>
        <taxon>Bacteria</taxon>
        <taxon>Bacillati</taxon>
        <taxon>Actinomycetota</taxon>
        <taxon>Actinomycetes</taxon>
        <taxon>Micrococcales</taxon>
        <taxon>Brevibacteriaceae</taxon>
        <taxon>Brevibacterium</taxon>
    </lineage>
</organism>
<keyword evidence="3 6" id="KW-0378">Hydrolase</keyword>
<feature type="binding site" evidence="6">
    <location>
        <position position="89"/>
    </location>
    <ligand>
        <name>Fe cation</name>
        <dbReference type="ChEBI" id="CHEBI:24875"/>
    </ligand>
</feature>
<reference evidence="7 8" key="1">
    <citation type="journal article" date="2019" name="Int. J. Syst. Evol. Microbiol.">
        <title>The Global Catalogue of Microorganisms (GCM) 10K type strain sequencing project: providing services to taxonomists for standard genome sequencing and annotation.</title>
        <authorList>
            <consortium name="The Broad Institute Genomics Platform"/>
            <consortium name="The Broad Institute Genome Sequencing Center for Infectious Disease"/>
            <person name="Wu L."/>
            <person name="Ma J."/>
        </authorList>
    </citation>
    <scope>NUCLEOTIDE SEQUENCE [LARGE SCALE GENOMIC DNA]</scope>
    <source>
        <strain evidence="7 8">JCM 14546</strain>
    </source>
</reference>
<proteinExistence type="inferred from homology"/>
<evidence type="ECO:0000256" key="5">
    <source>
        <dbReference type="ARBA" id="ARBA00023004"/>
    </source>
</evidence>
<keyword evidence="2 6" id="KW-0479">Metal-binding</keyword>
<sequence>MPEKPIRFFGDPVLKTVTEPVTVFDDRLRALVRDLLDTTDMEGRAGVAATQIGSTKRVFAYRVDGKLGYVINPVLAETSGEYREIDEGCLSVPGLWFPTPRWSRAVVTGVDRDNEPIVLEGDGLMAQMLQHETDHLDGYVYLDRLSKENRRAALKQVRASTWF</sequence>
<comment type="cofactor">
    <cofactor evidence="6">
        <name>Fe(2+)</name>
        <dbReference type="ChEBI" id="CHEBI:29033"/>
    </cofactor>
    <text evidence="6">Binds 1 Fe(2+) ion.</text>
</comment>
<protein>
    <recommendedName>
        <fullName evidence="6">Peptide deformylase</fullName>
        <shortName evidence="6">PDF</shortName>
        <ecNumber evidence="6">3.5.1.88</ecNumber>
    </recommendedName>
    <alternativeName>
        <fullName evidence="6">Polypeptide deformylase</fullName>
    </alternativeName>
</protein>
<dbReference type="NCBIfam" id="NF001159">
    <property type="entry name" value="PRK00150.1-3"/>
    <property type="match status" value="1"/>
</dbReference>
<accession>A0ABN2TGW5</accession>
<dbReference type="HAMAP" id="MF_00163">
    <property type="entry name" value="Pep_deformylase"/>
    <property type="match status" value="1"/>
</dbReference>
<keyword evidence="8" id="KW-1185">Reference proteome</keyword>
<dbReference type="CDD" id="cd00487">
    <property type="entry name" value="Pep_deformylase"/>
    <property type="match status" value="1"/>
</dbReference>
<name>A0ABN2TGW5_9MICO</name>
<dbReference type="Proteomes" id="UP001500755">
    <property type="component" value="Unassembled WGS sequence"/>
</dbReference>
<evidence type="ECO:0000313" key="8">
    <source>
        <dbReference type="Proteomes" id="UP001500755"/>
    </source>
</evidence>
<evidence type="ECO:0000256" key="2">
    <source>
        <dbReference type="ARBA" id="ARBA00022723"/>
    </source>
</evidence>
<dbReference type="InterPro" id="IPR036821">
    <property type="entry name" value="Peptide_deformylase_sf"/>
</dbReference>
<dbReference type="Pfam" id="PF01327">
    <property type="entry name" value="Pep_deformylase"/>
    <property type="match status" value="1"/>
</dbReference>
<feature type="binding site" evidence="6">
    <location>
        <position position="135"/>
    </location>
    <ligand>
        <name>Fe cation</name>
        <dbReference type="ChEBI" id="CHEBI:24875"/>
    </ligand>
</feature>
<dbReference type="EMBL" id="BAAANO010000018">
    <property type="protein sequence ID" value="GAA2009130.1"/>
    <property type="molecule type" value="Genomic_DNA"/>
</dbReference>
<comment type="catalytic activity">
    <reaction evidence="6">
        <text>N-terminal N-formyl-L-methionyl-[peptide] + H2O = N-terminal L-methionyl-[peptide] + formate</text>
        <dbReference type="Rhea" id="RHEA:24420"/>
        <dbReference type="Rhea" id="RHEA-COMP:10639"/>
        <dbReference type="Rhea" id="RHEA-COMP:10640"/>
        <dbReference type="ChEBI" id="CHEBI:15377"/>
        <dbReference type="ChEBI" id="CHEBI:15740"/>
        <dbReference type="ChEBI" id="CHEBI:49298"/>
        <dbReference type="ChEBI" id="CHEBI:64731"/>
        <dbReference type="EC" id="3.5.1.88"/>
    </reaction>
</comment>
<dbReference type="NCBIfam" id="TIGR00079">
    <property type="entry name" value="pept_deformyl"/>
    <property type="match status" value="1"/>
</dbReference>
<dbReference type="InterPro" id="IPR023635">
    <property type="entry name" value="Peptide_deformylase"/>
</dbReference>
<evidence type="ECO:0000256" key="4">
    <source>
        <dbReference type="ARBA" id="ARBA00022917"/>
    </source>
</evidence>
<keyword evidence="4 6" id="KW-0648">Protein biosynthesis</keyword>
<feature type="binding site" evidence="6">
    <location>
        <position position="131"/>
    </location>
    <ligand>
        <name>Fe cation</name>
        <dbReference type="ChEBI" id="CHEBI:24875"/>
    </ligand>
</feature>
<evidence type="ECO:0000256" key="6">
    <source>
        <dbReference type="HAMAP-Rule" id="MF_00163"/>
    </source>
</evidence>
<dbReference type="EC" id="3.5.1.88" evidence="6"/>
<comment type="caution">
    <text evidence="7">The sequence shown here is derived from an EMBL/GenBank/DDBJ whole genome shotgun (WGS) entry which is preliminary data.</text>
</comment>
<gene>
    <name evidence="6 7" type="primary">def</name>
    <name evidence="7" type="ORF">GCM10009755_19640</name>
</gene>
<comment type="function">
    <text evidence="6">Removes the formyl group from the N-terminal Met of newly synthesized proteins. Requires at least a dipeptide for an efficient rate of reaction. N-terminal L-methionine is a prerequisite for activity but the enzyme has broad specificity at other positions.</text>
</comment>
<feature type="active site" evidence="6">
    <location>
        <position position="132"/>
    </location>
</feature>